<dbReference type="Proteomes" id="UP000630718">
    <property type="component" value="Unassembled WGS sequence"/>
</dbReference>
<reference evidence="2" key="1">
    <citation type="journal article" date="2014" name="Int. J. Syst. Evol. Microbiol.">
        <title>Complete genome sequence of Corynebacterium casei LMG S-19264T (=DSM 44701T), isolated from a smear-ripened cheese.</title>
        <authorList>
            <consortium name="US DOE Joint Genome Institute (JGI-PGF)"/>
            <person name="Walter F."/>
            <person name="Albersmeier A."/>
            <person name="Kalinowski J."/>
            <person name="Ruckert C."/>
        </authorList>
    </citation>
    <scope>NUCLEOTIDE SEQUENCE</scope>
    <source>
        <strain evidence="2">JCM 4477</strain>
    </source>
</reference>
<evidence type="ECO:0000313" key="2">
    <source>
        <dbReference type="EMBL" id="GHF34639.1"/>
    </source>
</evidence>
<dbReference type="Pfam" id="PF19761">
    <property type="entry name" value="DUF6248"/>
    <property type="match status" value="1"/>
</dbReference>
<organism evidence="2 3">
    <name type="scientific">Streptomyces fumanus</name>
    <dbReference type="NCBI Taxonomy" id="67302"/>
    <lineage>
        <taxon>Bacteria</taxon>
        <taxon>Bacillati</taxon>
        <taxon>Actinomycetota</taxon>
        <taxon>Actinomycetes</taxon>
        <taxon>Kitasatosporales</taxon>
        <taxon>Streptomycetaceae</taxon>
        <taxon>Streptomyces</taxon>
    </lineage>
</organism>
<feature type="compositionally biased region" description="Basic residues" evidence="1">
    <location>
        <begin position="154"/>
        <end position="163"/>
    </location>
</feature>
<comment type="caution">
    <text evidence="2">The sequence shown here is derived from an EMBL/GenBank/DDBJ whole genome shotgun (WGS) entry which is preliminary data.</text>
</comment>
<evidence type="ECO:0000256" key="1">
    <source>
        <dbReference type="SAM" id="MobiDB-lite"/>
    </source>
</evidence>
<feature type="region of interest" description="Disordered" evidence="1">
    <location>
        <begin position="147"/>
        <end position="204"/>
    </location>
</feature>
<proteinExistence type="predicted"/>
<protein>
    <submittedName>
        <fullName evidence="2">Uncharacterized protein</fullName>
    </submittedName>
</protein>
<reference evidence="2" key="2">
    <citation type="submission" date="2020-09" db="EMBL/GenBank/DDBJ databases">
        <authorList>
            <person name="Sun Q."/>
            <person name="Ohkuma M."/>
        </authorList>
    </citation>
    <scope>NUCLEOTIDE SEQUENCE</scope>
    <source>
        <strain evidence="2">JCM 4477</strain>
    </source>
</reference>
<gene>
    <name evidence="2" type="ORF">GCM10018772_70220</name>
</gene>
<dbReference type="InterPro" id="IPR046215">
    <property type="entry name" value="DUF6248"/>
</dbReference>
<feature type="compositionally biased region" description="Low complexity" evidence="1">
    <location>
        <begin position="164"/>
        <end position="175"/>
    </location>
</feature>
<dbReference type="EMBL" id="BNBI01000025">
    <property type="protein sequence ID" value="GHF34639.1"/>
    <property type="molecule type" value="Genomic_DNA"/>
</dbReference>
<accession>A0A919B067</accession>
<keyword evidence="3" id="KW-1185">Reference proteome</keyword>
<dbReference type="RefSeq" id="WP_190208531.1">
    <property type="nucleotide sequence ID" value="NZ_BNBI01000025.1"/>
</dbReference>
<name>A0A919B067_9ACTN</name>
<sequence>MDHVIRRPQRTLTTQELETVRDTALLNLQGGLILGIIDPVPNPSPMTEDEGAWVREQVWPEFMTEIDRKYPWGFWRWSTCERGTCWNCLARRCDLCVHRQEGGPHVDDNTGWVYRAGGQGVVAKLILRPDGAPCVWWCRCPCAKDGPAPDAPARRRRRAKRSAAAKPEPGAAKADSAARTDRSAAPSRGRRAPDPADEAQYTLF</sequence>
<dbReference type="AlphaFoldDB" id="A0A919B067"/>
<evidence type="ECO:0000313" key="3">
    <source>
        <dbReference type="Proteomes" id="UP000630718"/>
    </source>
</evidence>